<gene>
    <name evidence="2" type="ORF">IAD26_08075</name>
</gene>
<dbReference type="AlphaFoldDB" id="A0A9D1SSE5"/>
<evidence type="ECO:0000313" key="3">
    <source>
        <dbReference type="Proteomes" id="UP000886748"/>
    </source>
</evidence>
<name>A0A9D1SSE5_9CLOT</name>
<comment type="caution">
    <text evidence="2">The sequence shown here is derived from an EMBL/GenBank/DDBJ whole genome shotgun (WGS) entry which is preliminary data.</text>
</comment>
<organism evidence="2 3">
    <name type="scientific">Candidatus Limenecus avicola</name>
    <dbReference type="NCBI Taxonomy" id="2840847"/>
    <lineage>
        <taxon>Bacteria</taxon>
        <taxon>Bacillati</taxon>
        <taxon>Bacillota</taxon>
        <taxon>Clostridia</taxon>
        <taxon>Eubacteriales</taxon>
        <taxon>Clostridiaceae</taxon>
        <taxon>Clostridiaceae incertae sedis</taxon>
        <taxon>Candidatus Limenecus</taxon>
    </lineage>
</organism>
<feature type="transmembrane region" description="Helical" evidence="1">
    <location>
        <begin position="32"/>
        <end position="52"/>
    </location>
</feature>
<evidence type="ECO:0000256" key="1">
    <source>
        <dbReference type="SAM" id="Phobius"/>
    </source>
</evidence>
<protein>
    <submittedName>
        <fullName evidence="2">DUF3137 domain-containing protein</fullName>
    </submittedName>
</protein>
<reference evidence="2" key="2">
    <citation type="journal article" date="2021" name="PeerJ">
        <title>Extensive microbial diversity within the chicken gut microbiome revealed by metagenomics and culture.</title>
        <authorList>
            <person name="Gilroy R."/>
            <person name="Ravi A."/>
            <person name="Getino M."/>
            <person name="Pursley I."/>
            <person name="Horton D.L."/>
            <person name="Alikhan N.F."/>
            <person name="Baker D."/>
            <person name="Gharbi K."/>
            <person name="Hall N."/>
            <person name="Watson M."/>
            <person name="Adriaenssens E.M."/>
            <person name="Foster-Nyarko E."/>
            <person name="Jarju S."/>
            <person name="Secka A."/>
            <person name="Antonio M."/>
            <person name="Oren A."/>
            <person name="Chaudhuri R.R."/>
            <person name="La Ragione R."/>
            <person name="Hildebrand F."/>
            <person name="Pallen M.J."/>
        </authorList>
    </citation>
    <scope>NUCLEOTIDE SEQUENCE</scope>
    <source>
        <strain evidence="2">CHK154-7741</strain>
    </source>
</reference>
<reference evidence="2" key="1">
    <citation type="submission" date="2020-10" db="EMBL/GenBank/DDBJ databases">
        <authorList>
            <person name="Gilroy R."/>
        </authorList>
    </citation>
    <scope>NUCLEOTIDE SEQUENCE</scope>
    <source>
        <strain evidence="2">CHK154-7741</strain>
    </source>
</reference>
<keyword evidence="1" id="KW-0812">Transmembrane</keyword>
<sequence>MQSTEEFRKNFDSIYYKKIVGLLKPFEQNRLFTLRLCIVLIIIGLLIVSIDVYCIANQDTLFPLLSTKQIEYLLSMIMMVGILVLCSPVYLAKDFEQTVKREVMPEILKNLKTFKWRTKSSISDGYINFSDLFADYNRRFDDDNFSGKYKGVTINICETELGKKSGSGKNSSYIVRFKGVLVNLLPEREFKSTILIKKRGLLNFVPEGLQEVNLEDVEFEKRFNVYGDDQIETRYVLTTAFMDRFKNIAFVFKSDKIEASIKDTGILIAITVKRDLFKVAKLYRPICDYSQFKQMIDEFSSILELIEELKLNQNIGL</sequence>
<proteinExistence type="predicted"/>
<dbReference type="InterPro" id="IPR021484">
    <property type="entry name" value="DUF3137"/>
</dbReference>
<dbReference type="Proteomes" id="UP000886748">
    <property type="component" value="Unassembled WGS sequence"/>
</dbReference>
<keyword evidence="1" id="KW-0472">Membrane</keyword>
<accession>A0A9D1SSE5</accession>
<dbReference type="EMBL" id="DVOD01000059">
    <property type="protein sequence ID" value="HIU93072.1"/>
    <property type="molecule type" value="Genomic_DNA"/>
</dbReference>
<keyword evidence="1" id="KW-1133">Transmembrane helix</keyword>
<evidence type="ECO:0000313" key="2">
    <source>
        <dbReference type="EMBL" id="HIU93072.1"/>
    </source>
</evidence>
<feature type="transmembrane region" description="Helical" evidence="1">
    <location>
        <begin position="72"/>
        <end position="92"/>
    </location>
</feature>
<dbReference type="Pfam" id="PF11335">
    <property type="entry name" value="DUF3137"/>
    <property type="match status" value="1"/>
</dbReference>